<name>A0A537IUF5_9BACT</name>
<dbReference type="InterPro" id="IPR003004">
    <property type="entry name" value="GspF/PilC"/>
</dbReference>
<evidence type="ECO:0000256" key="1">
    <source>
        <dbReference type="ARBA" id="ARBA00004429"/>
    </source>
</evidence>
<evidence type="ECO:0000256" key="3">
    <source>
        <dbReference type="ARBA" id="ARBA00022448"/>
    </source>
</evidence>
<evidence type="ECO:0000259" key="11">
    <source>
        <dbReference type="Pfam" id="PF00482"/>
    </source>
</evidence>
<evidence type="ECO:0000256" key="7">
    <source>
        <dbReference type="ARBA" id="ARBA00022989"/>
    </source>
</evidence>
<evidence type="ECO:0000313" key="12">
    <source>
        <dbReference type="EMBL" id="TMI74954.1"/>
    </source>
</evidence>
<evidence type="ECO:0000256" key="8">
    <source>
        <dbReference type="ARBA" id="ARBA00023136"/>
    </source>
</evidence>
<protein>
    <submittedName>
        <fullName evidence="12">Type II secretion system F family protein</fullName>
    </submittedName>
</protein>
<comment type="similarity">
    <text evidence="2 9">Belongs to the GSP F family.</text>
</comment>
<feature type="transmembrane region" description="Helical" evidence="10">
    <location>
        <begin position="172"/>
        <end position="194"/>
    </location>
</feature>
<dbReference type="PROSITE" id="PS00874">
    <property type="entry name" value="T2SP_F"/>
    <property type="match status" value="1"/>
</dbReference>
<evidence type="ECO:0000256" key="9">
    <source>
        <dbReference type="RuleBase" id="RU003923"/>
    </source>
</evidence>
<dbReference type="InterPro" id="IPR018076">
    <property type="entry name" value="T2SS_GspF_dom"/>
</dbReference>
<dbReference type="Pfam" id="PF00482">
    <property type="entry name" value="T2SSF"/>
    <property type="match status" value="2"/>
</dbReference>
<keyword evidence="6 9" id="KW-0812">Transmembrane</keyword>
<dbReference type="InterPro" id="IPR001992">
    <property type="entry name" value="T2SS_GspF/T4SS_PilC_CS"/>
</dbReference>
<evidence type="ECO:0000256" key="5">
    <source>
        <dbReference type="ARBA" id="ARBA00022519"/>
    </source>
</evidence>
<dbReference type="FunFam" id="1.20.81.30:FF:000001">
    <property type="entry name" value="Type II secretion system protein F"/>
    <property type="match status" value="2"/>
</dbReference>
<dbReference type="AlphaFoldDB" id="A0A537IUF5"/>
<dbReference type="Proteomes" id="UP000318834">
    <property type="component" value="Unassembled WGS sequence"/>
</dbReference>
<evidence type="ECO:0000256" key="2">
    <source>
        <dbReference type="ARBA" id="ARBA00005745"/>
    </source>
</evidence>
<dbReference type="EMBL" id="VBAP01000050">
    <property type="protein sequence ID" value="TMI74954.1"/>
    <property type="molecule type" value="Genomic_DNA"/>
</dbReference>
<feature type="domain" description="Type II secretion system protein GspF" evidence="11">
    <location>
        <begin position="72"/>
        <end position="195"/>
    </location>
</feature>
<dbReference type="GO" id="GO:0015628">
    <property type="term" value="P:protein secretion by the type II secretion system"/>
    <property type="evidence" value="ECO:0007669"/>
    <property type="project" value="TreeGrafter"/>
</dbReference>
<keyword evidence="8 10" id="KW-0472">Membrane</keyword>
<keyword evidence="5" id="KW-0997">Cell inner membrane</keyword>
<reference evidence="12 13" key="1">
    <citation type="journal article" date="2019" name="Nat. Microbiol.">
        <title>Mediterranean grassland soil C-N compound turnover is dependent on rainfall and depth, and is mediated by genomically divergent microorganisms.</title>
        <authorList>
            <person name="Diamond S."/>
            <person name="Andeer P.F."/>
            <person name="Li Z."/>
            <person name="Crits-Christoph A."/>
            <person name="Burstein D."/>
            <person name="Anantharaman K."/>
            <person name="Lane K.R."/>
            <person name="Thomas B.C."/>
            <person name="Pan C."/>
            <person name="Northen T.R."/>
            <person name="Banfield J.F."/>
        </authorList>
    </citation>
    <scope>NUCLEOTIDE SEQUENCE [LARGE SCALE GENOMIC DNA]</scope>
    <source>
        <strain evidence="12">NP_8</strain>
    </source>
</reference>
<proteinExistence type="inferred from homology"/>
<dbReference type="PRINTS" id="PR00812">
    <property type="entry name" value="BCTERIALGSPF"/>
</dbReference>
<feature type="transmembrane region" description="Helical" evidence="10">
    <location>
        <begin position="378"/>
        <end position="398"/>
    </location>
</feature>
<evidence type="ECO:0000256" key="6">
    <source>
        <dbReference type="ARBA" id="ARBA00022692"/>
    </source>
</evidence>
<evidence type="ECO:0000313" key="13">
    <source>
        <dbReference type="Proteomes" id="UP000318834"/>
    </source>
</evidence>
<dbReference type="PANTHER" id="PTHR30012:SF0">
    <property type="entry name" value="TYPE II SECRETION SYSTEM PROTEIN F-RELATED"/>
    <property type="match status" value="1"/>
</dbReference>
<keyword evidence="4" id="KW-1003">Cell membrane</keyword>
<feature type="domain" description="Type II secretion system protein GspF" evidence="11">
    <location>
        <begin position="275"/>
        <end position="397"/>
    </location>
</feature>
<sequence length="406" mass="45105">MATFRYSARDASGRVVAGAIDAETEVLVIGKLQEMGFFVTSLQKQAGRGEFRLGLRGLRGLRRVGLRELTVFARQFATMVNAGLSMVRTLTILEQQTESQKLRQIVGEVRKDVEEGMTLSDSFGKHPETFNTLMVNMVRAGEVGGVLDDVLNRVATFFEKDLSLRQKVRAAITYPAAIMTFALGVIFFLVFFILPQFIGFFKGLDLVLPLPTRVLIFSTELLTGYWYVFLGFILLGLYGFRMYINTPAGRFRFDTFKLRVPVFGPLVRKVTISRFTRTLGTLISSGVPIMQALEVVAKAVENKVVSQAIESVRSSIREGESIAVPLQSSGLFPPMVVQMTAVGEETGTLDSMLQKVADFYDAEVETTLAQLTSILEPLLIMFLGFVVGFIVLSFYMPLYQLITGIK</sequence>
<accession>A0A537IUF5</accession>
<evidence type="ECO:0000256" key="4">
    <source>
        <dbReference type="ARBA" id="ARBA00022475"/>
    </source>
</evidence>
<dbReference type="Gene3D" id="1.20.81.30">
    <property type="entry name" value="Type II secretion system (T2SS), domain F"/>
    <property type="match status" value="2"/>
</dbReference>
<dbReference type="InterPro" id="IPR042094">
    <property type="entry name" value="T2SS_GspF_sf"/>
</dbReference>
<dbReference type="GO" id="GO:0005886">
    <property type="term" value="C:plasma membrane"/>
    <property type="evidence" value="ECO:0007669"/>
    <property type="project" value="UniProtKB-SubCell"/>
</dbReference>
<keyword evidence="7 10" id="KW-1133">Transmembrane helix</keyword>
<keyword evidence="3 9" id="KW-0813">Transport</keyword>
<dbReference type="PANTHER" id="PTHR30012">
    <property type="entry name" value="GENERAL SECRETION PATHWAY PROTEIN"/>
    <property type="match status" value="1"/>
</dbReference>
<comment type="caution">
    <text evidence="12">The sequence shown here is derived from an EMBL/GenBank/DDBJ whole genome shotgun (WGS) entry which is preliminary data.</text>
</comment>
<evidence type="ECO:0000256" key="10">
    <source>
        <dbReference type="SAM" id="Phobius"/>
    </source>
</evidence>
<gene>
    <name evidence="12" type="ORF">E6H05_07425</name>
</gene>
<comment type="subcellular location">
    <subcellularLocation>
        <location evidence="1">Cell inner membrane</location>
        <topology evidence="1">Multi-pass membrane protein</topology>
    </subcellularLocation>
    <subcellularLocation>
        <location evidence="9">Cell membrane</location>
        <topology evidence="9">Multi-pass membrane protein</topology>
    </subcellularLocation>
</comment>
<feature type="transmembrane region" description="Helical" evidence="10">
    <location>
        <begin position="214"/>
        <end position="240"/>
    </location>
</feature>
<organism evidence="12 13">
    <name type="scientific">Candidatus Segetimicrobium genomatis</name>
    <dbReference type="NCBI Taxonomy" id="2569760"/>
    <lineage>
        <taxon>Bacteria</taxon>
        <taxon>Bacillati</taxon>
        <taxon>Candidatus Sysuimicrobiota</taxon>
        <taxon>Candidatus Sysuimicrobiia</taxon>
        <taxon>Candidatus Sysuimicrobiales</taxon>
        <taxon>Candidatus Segetimicrobiaceae</taxon>
        <taxon>Candidatus Segetimicrobium</taxon>
    </lineage>
</organism>